<comment type="subunit">
    <text evidence="8">Component of the Sec protein translocase complex. Heterotrimer consisting of SecY, SecE and SecG subunits. The heterotrimers can form oligomers, although 1 heterotrimer is thought to be able to translocate proteins. Interacts with the ribosome. Interacts with SecDF, and other proteins may be involved. Interacts with SecA.</text>
</comment>
<dbReference type="HAMAP" id="MF_00422">
    <property type="entry name" value="SecE"/>
    <property type="match status" value="1"/>
</dbReference>
<dbReference type="AlphaFoldDB" id="A0A0D5ZIX8"/>
<dbReference type="STRING" id="29556.VO56_01185"/>
<keyword evidence="13" id="KW-1185">Reference proteome</keyword>
<dbReference type="GO" id="GO:0043952">
    <property type="term" value="P:protein transport by the Sec complex"/>
    <property type="evidence" value="ECO:0007669"/>
    <property type="project" value="UniProtKB-UniRule"/>
</dbReference>
<evidence type="ECO:0000313" key="13">
    <source>
        <dbReference type="Proteomes" id="UP000290568"/>
    </source>
</evidence>
<keyword evidence="6 8" id="KW-0811">Translocation</keyword>
<sequence length="73" mass="8889">MVFLSNLKNKWQNRKKHYFIRKIVKEIKRVRWPDWKTNRSNFVKILIFTAIFTLFVFAIVLLFTSIWTALGVN</sequence>
<dbReference type="EMBL" id="CP047225">
    <property type="protein sequence ID" value="QIW62241.1"/>
    <property type="molecule type" value="Genomic_DNA"/>
</dbReference>
<proteinExistence type="inferred from homology"/>
<reference evidence="10 14" key="3">
    <citation type="submission" date="2019-12" db="EMBL/GenBank/DDBJ databases">
        <title>Sequencing and analysis of the whole genome of Mycoplasma gallinaceum strain Peacock20181011.</title>
        <authorList>
            <person name="Liu X."/>
            <person name="Qin Z."/>
            <person name="Xu H."/>
        </authorList>
    </citation>
    <scope>NUCLEOTIDE SEQUENCE [LARGE SCALE GENOMIC DNA]</scope>
    <source>
        <strain evidence="10 14">Peacock20181011</strain>
    </source>
</reference>
<comment type="subcellular location">
    <subcellularLocation>
        <location evidence="8">Cell membrane</location>
        <topology evidence="8">Single-pass membrane protein</topology>
    </subcellularLocation>
    <subcellularLocation>
        <location evidence="1">Membrane</location>
    </subcellularLocation>
</comment>
<organism evidence="12">
    <name type="scientific">Mycoplasmopsis gallinacea</name>
    <dbReference type="NCBI Taxonomy" id="29556"/>
    <lineage>
        <taxon>Bacteria</taxon>
        <taxon>Bacillati</taxon>
        <taxon>Mycoplasmatota</taxon>
        <taxon>Mycoplasmoidales</taxon>
        <taxon>Metamycoplasmataceae</taxon>
        <taxon>Mycoplasmopsis</taxon>
    </lineage>
</organism>
<reference evidence="9 12" key="1">
    <citation type="journal article" date="2015" name="Genome Announc.">
        <title>Complete Genome Sequence of Mycoplasma meleagridis, a Possible Emerging Pathogen in Chickens.</title>
        <authorList>
            <person name="Abolnik C."/>
        </authorList>
    </citation>
    <scope>NUCLEOTIDE SEQUENCE [LARGE SCALE GENOMIC DNA]</scope>
    <source>
        <strain evidence="9 12">B2096 8B</strain>
    </source>
</reference>
<dbReference type="Proteomes" id="UP000290568">
    <property type="component" value="Chromosome"/>
</dbReference>
<evidence type="ECO:0000313" key="9">
    <source>
        <dbReference type="EMBL" id="AKA49878.1"/>
    </source>
</evidence>
<evidence type="ECO:0000313" key="12">
    <source>
        <dbReference type="Proteomes" id="UP000032722"/>
    </source>
</evidence>
<dbReference type="KEGG" id="mgb:VO56_01185"/>
<name>A0A0D5ZIX8_9BACT</name>
<dbReference type="EMBL" id="CP011021">
    <property type="protein sequence ID" value="AKA49878.1"/>
    <property type="molecule type" value="Genomic_DNA"/>
</dbReference>
<evidence type="ECO:0000256" key="3">
    <source>
        <dbReference type="ARBA" id="ARBA00022692"/>
    </source>
</evidence>
<dbReference type="InterPro" id="IPR038379">
    <property type="entry name" value="SecE_sf"/>
</dbReference>
<keyword evidence="5 8" id="KW-1133">Transmembrane helix</keyword>
<evidence type="ECO:0000313" key="10">
    <source>
        <dbReference type="EMBL" id="QIW62241.1"/>
    </source>
</evidence>
<dbReference type="GO" id="GO:0005886">
    <property type="term" value="C:plasma membrane"/>
    <property type="evidence" value="ECO:0007669"/>
    <property type="project" value="UniProtKB-SubCell"/>
</dbReference>
<dbReference type="EMBL" id="LR214950">
    <property type="protein sequence ID" value="VEU58896.1"/>
    <property type="molecule type" value="Genomic_DNA"/>
</dbReference>
<evidence type="ECO:0000256" key="4">
    <source>
        <dbReference type="ARBA" id="ARBA00022927"/>
    </source>
</evidence>
<protein>
    <recommendedName>
        <fullName evidence="8">Protein translocase subunit SecE</fullName>
    </recommendedName>
</protein>
<gene>
    <name evidence="8 10" type="primary">secE</name>
    <name evidence="10" type="ORF">GOQ20_02210</name>
    <name evidence="11" type="ORF">NCTC10183_00688</name>
    <name evidence="9" type="ORF">VO56_01185</name>
</gene>
<dbReference type="Proteomes" id="UP000032722">
    <property type="component" value="Chromosome"/>
</dbReference>
<keyword evidence="2 8" id="KW-0813">Transport</keyword>
<dbReference type="GO" id="GO:0009306">
    <property type="term" value="P:protein secretion"/>
    <property type="evidence" value="ECO:0007669"/>
    <property type="project" value="UniProtKB-UniRule"/>
</dbReference>
<dbReference type="HOGENOM" id="CLU_196746_1_0_14"/>
<accession>A0A0D5ZIX8</accession>
<reference evidence="11 13" key="2">
    <citation type="submission" date="2019-01" db="EMBL/GenBank/DDBJ databases">
        <authorList>
            <consortium name="Pathogen Informatics"/>
        </authorList>
    </citation>
    <scope>NUCLEOTIDE SEQUENCE [LARGE SCALE GENOMIC DNA]</scope>
    <source>
        <strain evidence="11 13">NCTC10183</strain>
    </source>
</reference>
<evidence type="ECO:0000313" key="14">
    <source>
        <dbReference type="Proteomes" id="UP000503310"/>
    </source>
</evidence>
<dbReference type="RefSeq" id="WP_129620512.1">
    <property type="nucleotide sequence ID" value="NZ_CP047225.1"/>
</dbReference>
<comment type="similarity">
    <text evidence="8">Belongs to the SecE/SEC61-gamma family.</text>
</comment>
<feature type="transmembrane region" description="Helical" evidence="8">
    <location>
        <begin position="45"/>
        <end position="70"/>
    </location>
</feature>
<dbReference type="GO" id="GO:0008320">
    <property type="term" value="F:protein transmembrane transporter activity"/>
    <property type="evidence" value="ECO:0007669"/>
    <property type="project" value="UniProtKB-UniRule"/>
</dbReference>
<dbReference type="Gene3D" id="1.20.5.1030">
    <property type="entry name" value="Preprotein translocase secy subunit"/>
    <property type="match status" value="1"/>
</dbReference>
<dbReference type="Proteomes" id="UP000503310">
    <property type="component" value="Chromosome"/>
</dbReference>
<evidence type="ECO:0000256" key="5">
    <source>
        <dbReference type="ARBA" id="ARBA00022989"/>
    </source>
</evidence>
<dbReference type="PATRIC" id="fig|29556.3.peg.241"/>
<keyword evidence="7 8" id="KW-0472">Membrane</keyword>
<dbReference type="InterPro" id="IPR001901">
    <property type="entry name" value="Translocase_SecE/Sec61-g"/>
</dbReference>
<dbReference type="OrthoDB" id="399914at2"/>
<dbReference type="InterPro" id="IPR005807">
    <property type="entry name" value="SecE_bac"/>
</dbReference>
<evidence type="ECO:0000256" key="1">
    <source>
        <dbReference type="ARBA" id="ARBA00004370"/>
    </source>
</evidence>
<evidence type="ECO:0000256" key="7">
    <source>
        <dbReference type="ARBA" id="ARBA00023136"/>
    </source>
</evidence>
<evidence type="ECO:0000256" key="8">
    <source>
        <dbReference type="HAMAP-Rule" id="MF_00422"/>
    </source>
</evidence>
<comment type="function">
    <text evidence="8">Essential subunit of the Sec protein translocation channel SecYEG. Clamps together the 2 halves of SecY. May contact the channel plug during translocation.</text>
</comment>
<keyword evidence="4 8" id="KW-0653">Protein transport</keyword>
<keyword evidence="3 8" id="KW-0812">Transmembrane</keyword>
<evidence type="ECO:0000313" key="11">
    <source>
        <dbReference type="EMBL" id="VEU58896.1"/>
    </source>
</evidence>
<evidence type="ECO:0000256" key="2">
    <source>
        <dbReference type="ARBA" id="ARBA00022448"/>
    </source>
</evidence>
<dbReference type="GO" id="GO:0006605">
    <property type="term" value="P:protein targeting"/>
    <property type="evidence" value="ECO:0007669"/>
    <property type="project" value="UniProtKB-UniRule"/>
</dbReference>
<dbReference type="NCBIfam" id="TIGR00964">
    <property type="entry name" value="secE_bact"/>
    <property type="match status" value="1"/>
</dbReference>
<keyword evidence="8" id="KW-1003">Cell membrane</keyword>
<dbReference type="Pfam" id="PF00584">
    <property type="entry name" value="SecE"/>
    <property type="match status" value="1"/>
</dbReference>
<dbReference type="GO" id="GO:0065002">
    <property type="term" value="P:intracellular protein transmembrane transport"/>
    <property type="evidence" value="ECO:0007669"/>
    <property type="project" value="UniProtKB-UniRule"/>
</dbReference>
<evidence type="ECO:0000256" key="6">
    <source>
        <dbReference type="ARBA" id="ARBA00023010"/>
    </source>
</evidence>